<sequence length="233" mass="25724">MSGHSGHQGGFGGRPNTGRRNTETPNTGHQTLFGDKYDLYPTSTPAPMLPGSSSQKDHFAPHDNRPVPPHPTHPLHPSHASNSRSRPTNPSHSHPRRKLASQGQYGDQLNSFAPEFMAQLPAYPGTILSSNSPSAPLLKETDVNPPPILPRKRKRDEFVHVASTGTRQLYQRTDCCPIFACCRTPQTGIREEGMATAPETLFMPLEDLGANEAFKDLHAAYQDANRISEQRRY</sequence>
<accession>A0A9P6DKC6</accession>
<reference evidence="2" key="1">
    <citation type="journal article" date="2020" name="Nat. Commun.">
        <title>Large-scale genome sequencing of mycorrhizal fungi provides insights into the early evolution of symbiotic traits.</title>
        <authorList>
            <person name="Miyauchi S."/>
            <person name="Kiss E."/>
            <person name="Kuo A."/>
            <person name="Drula E."/>
            <person name="Kohler A."/>
            <person name="Sanchez-Garcia M."/>
            <person name="Morin E."/>
            <person name="Andreopoulos B."/>
            <person name="Barry K.W."/>
            <person name="Bonito G."/>
            <person name="Buee M."/>
            <person name="Carver A."/>
            <person name="Chen C."/>
            <person name="Cichocki N."/>
            <person name="Clum A."/>
            <person name="Culley D."/>
            <person name="Crous P.W."/>
            <person name="Fauchery L."/>
            <person name="Girlanda M."/>
            <person name="Hayes R.D."/>
            <person name="Keri Z."/>
            <person name="LaButti K."/>
            <person name="Lipzen A."/>
            <person name="Lombard V."/>
            <person name="Magnuson J."/>
            <person name="Maillard F."/>
            <person name="Murat C."/>
            <person name="Nolan M."/>
            <person name="Ohm R.A."/>
            <person name="Pangilinan J."/>
            <person name="Pereira M.F."/>
            <person name="Perotto S."/>
            <person name="Peter M."/>
            <person name="Pfister S."/>
            <person name="Riley R."/>
            <person name="Sitrit Y."/>
            <person name="Stielow J.B."/>
            <person name="Szollosi G."/>
            <person name="Zifcakova L."/>
            <person name="Stursova M."/>
            <person name="Spatafora J.W."/>
            <person name="Tedersoo L."/>
            <person name="Vaario L.M."/>
            <person name="Yamada A."/>
            <person name="Yan M."/>
            <person name="Wang P."/>
            <person name="Xu J."/>
            <person name="Bruns T."/>
            <person name="Baldrian P."/>
            <person name="Vilgalys R."/>
            <person name="Dunand C."/>
            <person name="Henrissat B."/>
            <person name="Grigoriev I.V."/>
            <person name="Hibbett D."/>
            <person name="Nagy L.G."/>
            <person name="Martin F.M."/>
        </authorList>
    </citation>
    <scope>NUCLEOTIDE SEQUENCE</scope>
    <source>
        <strain evidence="2">UP504</strain>
    </source>
</reference>
<feature type="compositionally biased region" description="Basic and acidic residues" evidence="1">
    <location>
        <begin position="55"/>
        <end position="65"/>
    </location>
</feature>
<evidence type="ECO:0000256" key="1">
    <source>
        <dbReference type="SAM" id="MobiDB-lite"/>
    </source>
</evidence>
<organism evidence="2 3">
    <name type="scientific">Hydnum rufescens UP504</name>
    <dbReference type="NCBI Taxonomy" id="1448309"/>
    <lineage>
        <taxon>Eukaryota</taxon>
        <taxon>Fungi</taxon>
        <taxon>Dikarya</taxon>
        <taxon>Basidiomycota</taxon>
        <taxon>Agaricomycotina</taxon>
        <taxon>Agaricomycetes</taxon>
        <taxon>Cantharellales</taxon>
        <taxon>Hydnaceae</taxon>
        <taxon>Hydnum</taxon>
    </lineage>
</organism>
<proteinExistence type="predicted"/>
<evidence type="ECO:0000313" key="3">
    <source>
        <dbReference type="Proteomes" id="UP000886523"/>
    </source>
</evidence>
<dbReference type="EMBL" id="MU129124">
    <property type="protein sequence ID" value="KAF9506076.1"/>
    <property type="molecule type" value="Genomic_DNA"/>
</dbReference>
<comment type="caution">
    <text evidence="2">The sequence shown here is derived from an EMBL/GenBank/DDBJ whole genome shotgun (WGS) entry which is preliminary data.</text>
</comment>
<gene>
    <name evidence="2" type="ORF">BS47DRAFT_1367593</name>
</gene>
<dbReference type="Proteomes" id="UP000886523">
    <property type="component" value="Unassembled WGS sequence"/>
</dbReference>
<evidence type="ECO:0000313" key="2">
    <source>
        <dbReference type="EMBL" id="KAF9506076.1"/>
    </source>
</evidence>
<name>A0A9P6DKC6_9AGAM</name>
<keyword evidence="3" id="KW-1185">Reference proteome</keyword>
<protein>
    <submittedName>
        <fullName evidence="2">Uncharacterized protein</fullName>
    </submittedName>
</protein>
<feature type="region of interest" description="Disordered" evidence="1">
    <location>
        <begin position="1"/>
        <end position="104"/>
    </location>
</feature>
<dbReference type="AlphaFoldDB" id="A0A9P6DKC6"/>
<feature type="compositionally biased region" description="Gly residues" evidence="1">
    <location>
        <begin position="1"/>
        <end position="15"/>
    </location>
</feature>
<feature type="compositionally biased region" description="Polar residues" evidence="1">
    <location>
        <begin position="80"/>
        <end position="92"/>
    </location>
</feature>